<dbReference type="GO" id="GO:0005737">
    <property type="term" value="C:cytoplasm"/>
    <property type="evidence" value="ECO:0007669"/>
    <property type="project" value="UniProtKB-SubCell"/>
</dbReference>
<dbReference type="Pfam" id="PF08351">
    <property type="entry name" value="TmcA_N"/>
    <property type="match status" value="1"/>
</dbReference>
<dbReference type="GO" id="GO:0051392">
    <property type="term" value="F:tRNA cytidine N4-acetyltransferase activity"/>
    <property type="evidence" value="ECO:0007669"/>
    <property type="project" value="UniProtKB-UniRule"/>
</dbReference>
<comment type="catalytic activity">
    <reaction evidence="9">
        <text>cytidine(34) in elongator tRNA(Met) + acetyl-CoA + ATP + H2O = N(4)-acetylcytidine(34) in elongator tRNA(Met) + ADP + phosphate + CoA + H(+)</text>
        <dbReference type="Rhea" id="RHEA:43788"/>
        <dbReference type="Rhea" id="RHEA-COMP:10693"/>
        <dbReference type="Rhea" id="RHEA-COMP:10694"/>
        <dbReference type="ChEBI" id="CHEBI:15377"/>
        <dbReference type="ChEBI" id="CHEBI:15378"/>
        <dbReference type="ChEBI" id="CHEBI:30616"/>
        <dbReference type="ChEBI" id="CHEBI:43474"/>
        <dbReference type="ChEBI" id="CHEBI:57287"/>
        <dbReference type="ChEBI" id="CHEBI:57288"/>
        <dbReference type="ChEBI" id="CHEBI:74900"/>
        <dbReference type="ChEBI" id="CHEBI:82748"/>
        <dbReference type="ChEBI" id="CHEBI:456216"/>
        <dbReference type="EC" id="2.3.1.193"/>
    </reaction>
</comment>
<keyword evidence="8 9" id="KW-0012">Acyltransferase</keyword>
<dbReference type="InterPro" id="IPR024914">
    <property type="entry name" value="tRNA_acetyltr_TmcA"/>
</dbReference>
<evidence type="ECO:0000256" key="8">
    <source>
        <dbReference type="ARBA" id="ARBA00023315"/>
    </source>
</evidence>
<dbReference type="PROSITE" id="PS51186">
    <property type="entry name" value="GNAT"/>
    <property type="match status" value="1"/>
</dbReference>
<dbReference type="InterPro" id="IPR038321">
    <property type="entry name" value="TmcA_C_sf"/>
</dbReference>
<dbReference type="EMBL" id="ACZR01000005">
    <property type="protein sequence ID" value="EEX50843.1"/>
    <property type="molecule type" value="Genomic_DNA"/>
</dbReference>
<dbReference type="InterPro" id="IPR016181">
    <property type="entry name" value="Acyl_CoA_acyltransferase"/>
</dbReference>
<dbReference type="InterPro" id="IPR000182">
    <property type="entry name" value="GNAT_dom"/>
</dbReference>
<keyword evidence="1 9" id="KW-0963">Cytoplasm</keyword>
<evidence type="ECO:0000256" key="9">
    <source>
        <dbReference type="HAMAP-Rule" id="MF_01886"/>
    </source>
</evidence>
<dbReference type="RefSeq" id="WP_005763075.1">
    <property type="nucleotide sequence ID" value="NZ_GG704811.1"/>
</dbReference>
<accession>C9PN56</accession>
<comment type="caution">
    <text evidence="9">Lacks conserved residue(s) required for the propagation of feature annotation.</text>
</comment>
<dbReference type="GO" id="GO:0000049">
    <property type="term" value="F:tRNA binding"/>
    <property type="evidence" value="ECO:0007669"/>
    <property type="project" value="UniProtKB-UniRule"/>
</dbReference>
<dbReference type="AlphaFoldDB" id="C9PN56"/>
<dbReference type="HOGENOM" id="CLU_004652_1_1_6"/>
<protein>
    <recommendedName>
        <fullName evidence="9">tRNA(Met) cytidine acetyltransferase TmcA</fullName>
        <ecNumber evidence="9">2.3.1.193</ecNumber>
    </recommendedName>
</protein>
<dbReference type="PANTHER" id="PTHR10925:SF5">
    <property type="entry name" value="RNA CYTIDINE ACETYLTRANSFERASE"/>
    <property type="match status" value="1"/>
</dbReference>
<evidence type="ECO:0000256" key="5">
    <source>
        <dbReference type="ARBA" id="ARBA00022741"/>
    </source>
</evidence>
<dbReference type="Gene3D" id="3.40.50.11040">
    <property type="match status" value="1"/>
</dbReference>
<dbReference type="GO" id="GO:0005524">
    <property type="term" value="F:ATP binding"/>
    <property type="evidence" value="ECO:0007669"/>
    <property type="project" value="UniProtKB-UniRule"/>
</dbReference>
<comment type="function">
    <text evidence="9">Catalyzes the formation of N(4)-acetylcytidine (ac(4)C) at the wobble position of tRNA(Met), by using acetyl-CoA as an acetyl donor and ATP (or GTP).</text>
</comment>
<dbReference type="Proteomes" id="UP000005519">
    <property type="component" value="Unassembled WGS sequence"/>
</dbReference>
<dbReference type="Pfam" id="PF13718">
    <property type="entry name" value="GNAT_acetyltr_2"/>
    <property type="match status" value="2"/>
</dbReference>
<evidence type="ECO:0000256" key="1">
    <source>
        <dbReference type="ARBA" id="ARBA00022490"/>
    </source>
</evidence>
<dbReference type="Gene3D" id="3.40.50.300">
    <property type="entry name" value="P-loop containing nucleotide triphosphate hydrolases"/>
    <property type="match status" value="1"/>
</dbReference>
<evidence type="ECO:0000313" key="12">
    <source>
        <dbReference type="Proteomes" id="UP000005519"/>
    </source>
</evidence>
<comment type="similarity">
    <text evidence="9">Belongs to the TmcA family.</text>
</comment>
<keyword evidence="2 9" id="KW-0820">tRNA-binding</keyword>
<feature type="domain" description="N-acetyltransferase" evidence="10">
    <location>
        <begin position="355"/>
        <end position="533"/>
    </location>
</feature>
<feature type="binding site" evidence="9">
    <location>
        <position position="316"/>
    </location>
    <ligand>
        <name>ATP</name>
        <dbReference type="ChEBI" id="CHEBI:30616"/>
    </ligand>
</feature>
<name>C9PN56_9PAST</name>
<dbReference type="InterPro" id="IPR033442">
    <property type="entry name" value="TmcA_tRNA_bind"/>
</dbReference>
<evidence type="ECO:0000256" key="7">
    <source>
        <dbReference type="ARBA" id="ARBA00022884"/>
    </source>
</evidence>
<reference evidence="11 12" key="1">
    <citation type="submission" date="2009-10" db="EMBL/GenBank/DDBJ databases">
        <authorList>
            <person name="Muzny D."/>
            <person name="Qin X."/>
            <person name="Deng J."/>
            <person name="Jiang H."/>
            <person name="Liu Y."/>
            <person name="Qu J."/>
            <person name="Song X.-Z."/>
            <person name="Zhang L."/>
            <person name="Thornton R."/>
            <person name="Coyle M."/>
            <person name="Francisco L."/>
            <person name="Jackson L."/>
            <person name="Javaid M."/>
            <person name="Korchina V."/>
            <person name="Kovar C."/>
            <person name="Mata R."/>
            <person name="Mathew T."/>
            <person name="Ngo R."/>
            <person name="Nguyen L."/>
            <person name="Nguyen N."/>
            <person name="Okwuonu G."/>
            <person name="Ongeri F."/>
            <person name="Pham C."/>
            <person name="Simmons D."/>
            <person name="Wilczek-Boney K."/>
            <person name="Hale W."/>
            <person name="Jakkamsetti A."/>
            <person name="Pham P."/>
            <person name="Ruth R."/>
            <person name="San Lucas F."/>
            <person name="Warren J."/>
            <person name="Zhang J."/>
            <person name="Zhao Z."/>
            <person name="Zhou C."/>
            <person name="Zhu D."/>
            <person name="Lee S."/>
            <person name="Bess C."/>
            <person name="Blankenburg K."/>
            <person name="Forbes L."/>
            <person name="Fu Q."/>
            <person name="Gubbala S."/>
            <person name="Hirani K."/>
            <person name="Jayaseelan J.C."/>
            <person name="Lara F."/>
            <person name="Munidasa M."/>
            <person name="Palculict T."/>
            <person name="Patil S."/>
            <person name="Pu L.-L."/>
            <person name="Saada N."/>
            <person name="Tang L."/>
            <person name="Weissenberger G."/>
            <person name="Zhu Y."/>
            <person name="Hemphill L."/>
            <person name="Shang Y."/>
            <person name="Youmans B."/>
            <person name="Ayvaz T."/>
            <person name="Ross M."/>
            <person name="Santibanez J."/>
            <person name="Aqrawi P."/>
            <person name="Gross S."/>
            <person name="Joshi V."/>
            <person name="Fowler G."/>
            <person name="Nazareth L."/>
            <person name="Reid J."/>
            <person name="Worley K."/>
            <person name="Petrosino J."/>
            <person name="Highlander S."/>
            <person name="Gibbs R."/>
        </authorList>
    </citation>
    <scope>NUCLEOTIDE SEQUENCE [LARGE SCALE GENOMIC DNA]</scope>
    <source>
        <strain evidence="11 12">ATCC 43325</strain>
    </source>
</reference>
<dbReference type="Pfam" id="PF17176">
    <property type="entry name" value="tRNA_bind_3"/>
    <property type="match status" value="1"/>
</dbReference>
<dbReference type="InterPro" id="IPR032672">
    <property type="entry name" value="TmcA/NAT10/Kre33"/>
</dbReference>
<comment type="subcellular location">
    <subcellularLocation>
        <location evidence="9">Cytoplasm</location>
    </subcellularLocation>
</comment>
<dbReference type="GO" id="GO:1904812">
    <property type="term" value="P:rRNA acetylation involved in maturation of SSU-rRNA"/>
    <property type="evidence" value="ECO:0007669"/>
    <property type="project" value="TreeGrafter"/>
</dbReference>
<dbReference type="GO" id="GO:1990883">
    <property type="term" value="F:18S rRNA cytidine N-acetyltransferase activity"/>
    <property type="evidence" value="ECO:0007669"/>
    <property type="project" value="TreeGrafter"/>
</dbReference>
<feature type="binding site" evidence="9">
    <location>
        <position position="167"/>
    </location>
    <ligand>
        <name>ATP</name>
        <dbReference type="ChEBI" id="CHEBI:30616"/>
    </ligand>
</feature>
<evidence type="ECO:0000256" key="2">
    <source>
        <dbReference type="ARBA" id="ARBA00022555"/>
    </source>
</evidence>
<evidence type="ECO:0000256" key="4">
    <source>
        <dbReference type="ARBA" id="ARBA00022694"/>
    </source>
</evidence>
<dbReference type="PANTHER" id="PTHR10925">
    <property type="entry name" value="N-ACETYLTRANSFERASE 10"/>
    <property type="match status" value="1"/>
</dbReference>
<dbReference type="InterPro" id="IPR007807">
    <property type="entry name" value="TcmA/NAT10_helicase"/>
</dbReference>
<dbReference type="Gene3D" id="1.20.120.890">
    <property type="entry name" value="tRNA(Met) cytidine acetyltransferase, tail domain"/>
    <property type="match status" value="1"/>
</dbReference>
<comment type="caution">
    <text evidence="11">The sequence shown here is derived from an EMBL/GenBank/DDBJ whole genome shotgun (WGS) entry which is preliminary data.</text>
</comment>
<evidence type="ECO:0000256" key="3">
    <source>
        <dbReference type="ARBA" id="ARBA00022679"/>
    </source>
</evidence>
<keyword evidence="12" id="KW-1185">Reference proteome</keyword>
<dbReference type="InterPro" id="IPR027417">
    <property type="entry name" value="P-loop_NTPase"/>
</dbReference>
<dbReference type="InterPro" id="IPR013562">
    <property type="entry name" value="TmcA/NAT10_N"/>
</dbReference>
<dbReference type="EC" id="2.3.1.193" evidence="9"/>
<keyword evidence="3 9" id="KW-0808">Transferase</keyword>
<dbReference type="GO" id="GO:0051391">
    <property type="term" value="P:tRNA acetylation"/>
    <property type="evidence" value="ECO:0007669"/>
    <property type="project" value="UniProtKB-UniRule"/>
</dbReference>
<evidence type="ECO:0000259" key="10">
    <source>
        <dbReference type="PROSITE" id="PS51186"/>
    </source>
</evidence>
<evidence type="ECO:0000313" key="11">
    <source>
        <dbReference type="EMBL" id="EEX50843.1"/>
    </source>
</evidence>
<dbReference type="HAMAP" id="MF_01886">
    <property type="entry name" value="tRNA_acetyltr_TmcA"/>
    <property type="match status" value="1"/>
</dbReference>
<keyword evidence="6 9" id="KW-0067">ATP-binding</keyword>
<keyword evidence="5 9" id="KW-0547">Nucleotide-binding</keyword>
<dbReference type="Gene3D" id="3.40.630.30">
    <property type="match status" value="1"/>
</dbReference>
<dbReference type="STRING" id="667128.HMPREF0621_0430"/>
<dbReference type="SUPFAM" id="SSF52540">
    <property type="entry name" value="P-loop containing nucleoside triphosphate hydrolases"/>
    <property type="match status" value="1"/>
</dbReference>
<proteinExistence type="inferred from homology"/>
<evidence type="ECO:0000256" key="6">
    <source>
        <dbReference type="ARBA" id="ARBA00022840"/>
    </source>
</evidence>
<keyword evidence="4 9" id="KW-0819">tRNA processing</keyword>
<sequence>MKQDNKQRNLQFWVGDDSKLSHQLATLPQTKSAVWIGNNLPPFLSFPFFPFNKAKNLLGQEFVLIIYDTREGLNLDVLAIASGALQQGGTLIVLLNQWSELTQWKDPDSLRWSGENQPILTPHFIHYFQQKVQEYGFPICHTDFPQIMQPTYIESALDFQQKPTTEQSQLLEKLNDATADVLIVTAKRGRGKSALAGFWAKQLTQHNESLILTAPNKSAVNILQDFAEVELDFMSPDLLCEQIAQDPNQFADTWLLIDEAAMIPLTLLEQLTSAFKRILCTTTIQSYEGTGRGFLLKFLANLHRTFVHFELHQPLRWQANDKLEAFIDELLMLDAEDAFLQQNDLLGAIQIQSYLQSELVEKHNVTEFYGLLTLAHYRTSPLDLRRLFDAPKQQFYLAETESDLVGGVWLVEEGNMQSDSLILDIARGVRRPRGNLVAQALCYQGNLQQACRLSSLRISRIALYPAWQKLGIGQQLIEKISQEADVDFLSVSFGYTKQLAQFWQKCGFDVVHLGEHKEASSGCYSVIAIKPLTEQGQLLCQEAKKQFERNLSFSLHSLANQFSAIVDWTLVEQDLQLLEFFANFHGSLAGTIASIQRLMKVSDSQDCPTLTAFLNKQTKVMADLGGKKNWLKICRKEVKKMLQNHTIVL</sequence>
<dbReference type="OrthoDB" id="5578851at2"/>
<dbReference type="GO" id="GO:0002101">
    <property type="term" value="P:tRNA wobble cytosine modification"/>
    <property type="evidence" value="ECO:0007669"/>
    <property type="project" value="UniProtKB-UniRule"/>
</dbReference>
<keyword evidence="7 9" id="KW-0694">RNA-binding</keyword>
<gene>
    <name evidence="9" type="primary">tmcA</name>
    <name evidence="11" type="ORF">HMPREF0621_0430</name>
</gene>
<dbReference type="Pfam" id="PF05127">
    <property type="entry name" value="NAT10_TcmA_helicase"/>
    <property type="match status" value="1"/>
</dbReference>
<organism evidence="11 12">
    <name type="scientific">Pasteurella dagmatis ATCC 43325</name>
    <dbReference type="NCBI Taxonomy" id="667128"/>
    <lineage>
        <taxon>Bacteria</taxon>
        <taxon>Pseudomonadati</taxon>
        <taxon>Pseudomonadota</taxon>
        <taxon>Gammaproteobacteria</taxon>
        <taxon>Pasteurellales</taxon>
        <taxon>Pasteurellaceae</taxon>
        <taxon>Pasteurella</taxon>
    </lineage>
</organism>
<dbReference type="SUPFAM" id="SSF55729">
    <property type="entry name" value="Acyl-CoA N-acyltransferases (Nat)"/>
    <property type="match status" value="1"/>
</dbReference>